<sequence>PKYIKIDQVMSQGQTKILKLQKPKCMPMFCSYCCFVSGIFGVLILGLFSITLFTQSYFDAELSLLQDINLRNQKFNNRGIVTIIAAVLQGCVAVGSYFGIKKMNRKMAAFKQQNEE</sequence>
<feature type="transmembrane region" description="Helical" evidence="1">
    <location>
        <begin position="78"/>
        <end position="100"/>
    </location>
</feature>
<dbReference type="EMBL" id="GDID01001430">
    <property type="protein sequence ID" value="JAP95176.1"/>
    <property type="molecule type" value="Transcribed_RNA"/>
</dbReference>
<evidence type="ECO:0000256" key="1">
    <source>
        <dbReference type="SAM" id="Phobius"/>
    </source>
</evidence>
<feature type="transmembrane region" description="Helical" evidence="1">
    <location>
        <begin position="29"/>
        <end position="58"/>
    </location>
</feature>
<keyword evidence="1 2" id="KW-0812">Transmembrane</keyword>
<name>A0A146KIB6_9EUKA</name>
<feature type="non-terminal residue" evidence="2">
    <location>
        <position position="1"/>
    </location>
</feature>
<dbReference type="AlphaFoldDB" id="A0A146KIB6"/>
<evidence type="ECO:0000313" key="2">
    <source>
        <dbReference type="EMBL" id="JAP95176.1"/>
    </source>
</evidence>
<keyword evidence="1" id="KW-1133">Transmembrane helix</keyword>
<organism evidence="2">
    <name type="scientific">Trepomonas sp. PC1</name>
    <dbReference type="NCBI Taxonomy" id="1076344"/>
    <lineage>
        <taxon>Eukaryota</taxon>
        <taxon>Metamonada</taxon>
        <taxon>Diplomonadida</taxon>
        <taxon>Hexamitidae</taxon>
        <taxon>Hexamitinae</taxon>
        <taxon>Trepomonas</taxon>
    </lineage>
</organism>
<gene>
    <name evidence="2" type="ORF">TPC1_11917</name>
</gene>
<reference evidence="2" key="1">
    <citation type="submission" date="2015-07" db="EMBL/GenBank/DDBJ databases">
        <title>Adaptation to a free-living lifestyle via gene acquisitions in the diplomonad Trepomonas sp. PC1.</title>
        <authorList>
            <person name="Xu F."/>
            <person name="Jerlstrom-Hultqvist J."/>
            <person name="Kolisko M."/>
            <person name="Simpson A.G.B."/>
            <person name="Roger A.J."/>
            <person name="Svard S.G."/>
            <person name="Andersson J.O."/>
        </authorList>
    </citation>
    <scope>NUCLEOTIDE SEQUENCE</scope>
    <source>
        <strain evidence="2">PC1</strain>
    </source>
</reference>
<keyword evidence="1" id="KW-0472">Membrane</keyword>
<protein>
    <submittedName>
        <fullName evidence="2">Transmembrane domain-containing protein</fullName>
    </submittedName>
</protein>
<proteinExistence type="predicted"/>
<accession>A0A146KIB6</accession>